<gene>
    <name evidence="2" type="ORF">Cgig2_018771</name>
</gene>
<evidence type="ECO:0000313" key="2">
    <source>
        <dbReference type="EMBL" id="KAJ8426680.1"/>
    </source>
</evidence>
<evidence type="ECO:0000313" key="3">
    <source>
        <dbReference type="Proteomes" id="UP001153076"/>
    </source>
</evidence>
<sequence length="214" mass="24234">MLSKNKYEILNDDATLGYEKLSYLIALRYTCIYSADNLVSGRMYLVHLTFVLGPHPTMMPCTFGLPFLFKNTKSTAMLPSISLHLNKFMTKKYQDWWSNVTISDPRANVGLLQKSAGYDPSKGHVLKDESDFDDQDSDADQTNESSDIQIANRGFRGSDQDSKANFKHRGYKKRRTVAANTYGLLRGDSFFNNIQSCSEIQTNLENVPCFLCHA</sequence>
<evidence type="ECO:0000256" key="1">
    <source>
        <dbReference type="SAM" id="MobiDB-lite"/>
    </source>
</evidence>
<comment type="caution">
    <text evidence="2">The sequence shown here is derived from an EMBL/GenBank/DDBJ whole genome shotgun (WGS) entry which is preliminary data.</text>
</comment>
<proteinExistence type="predicted"/>
<dbReference type="EMBL" id="JAKOGI010001253">
    <property type="protein sequence ID" value="KAJ8426680.1"/>
    <property type="molecule type" value="Genomic_DNA"/>
</dbReference>
<feature type="region of interest" description="Disordered" evidence="1">
    <location>
        <begin position="127"/>
        <end position="169"/>
    </location>
</feature>
<protein>
    <submittedName>
        <fullName evidence="2">Uncharacterized protein</fullName>
    </submittedName>
</protein>
<feature type="compositionally biased region" description="Acidic residues" evidence="1">
    <location>
        <begin position="130"/>
        <end position="141"/>
    </location>
</feature>
<dbReference type="Proteomes" id="UP001153076">
    <property type="component" value="Unassembled WGS sequence"/>
</dbReference>
<name>A0A9Q1JNR6_9CARY</name>
<dbReference type="AlphaFoldDB" id="A0A9Q1JNR6"/>
<keyword evidence="3" id="KW-1185">Reference proteome</keyword>
<reference evidence="2" key="1">
    <citation type="submission" date="2022-04" db="EMBL/GenBank/DDBJ databases">
        <title>Carnegiea gigantea Genome sequencing and assembly v2.</title>
        <authorList>
            <person name="Copetti D."/>
            <person name="Sanderson M.J."/>
            <person name="Burquez A."/>
            <person name="Wojciechowski M.F."/>
        </authorList>
    </citation>
    <scope>NUCLEOTIDE SEQUENCE</scope>
    <source>
        <strain evidence="2">SGP5-SGP5p</strain>
        <tissue evidence="2">Aerial part</tissue>
    </source>
</reference>
<organism evidence="2 3">
    <name type="scientific">Carnegiea gigantea</name>
    <dbReference type="NCBI Taxonomy" id="171969"/>
    <lineage>
        <taxon>Eukaryota</taxon>
        <taxon>Viridiplantae</taxon>
        <taxon>Streptophyta</taxon>
        <taxon>Embryophyta</taxon>
        <taxon>Tracheophyta</taxon>
        <taxon>Spermatophyta</taxon>
        <taxon>Magnoliopsida</taxon>
        <taxon>eudicotyledons</taxon>
        <taxon>Gunneridae</taxon>
        <taxon>Pentapetalae</taxon>
        <taxon>Caryophyllales</taxon>
        <taxon>Cactineae</taxon>
        <taxon>Cactaceae</taxon>
        <taxon>Cactoideae</taxon>
        <taxon>Echinocereeae</taxon>
        <taxon>Carnegiea</taxon>
    </lineage>
</organism>
<accession>A0A9Q1JNR6</accession>